<keyword evidence="1" id="KW-0732">Signal</keyword>
<dbReference type="PANTHER" id="PTHR30570">
    <property type="entry name" value="PERIPLASMIC PHOSPHATE BINDING COMPONENT OF PHOSPHATE ABC TRANSPORTER"/>
    <property type="match status" value="1"/>
</dbReference>
<feature type="transmembrane region" description="Helical" evidence="2">
    <location>
        <begin position="16"/>
        <end position="35"/>
    </location>
</feature>
<dbReference type="Pfam" id="PF12849">
    <property type="entry name" value="PBP_like_2"/>
    <property type="match status" value="1"/>
</dbReference>
<sequence length="517" mass="55251">MGDEPIMGDYLSADNIVALVTALIGVGVSIGVVWYERLVRGKSIGYRVQMDIAVDSDNELFSALPRMPEATLVLLRIENDGAEDIRHGDYTDRDEQRGLTVQFSGRHVQSAAVTQPDPSGLIEHFRLSADATGVRHRDNKVFLPRVPLNPGEHYKLLIRLTGGPVRSRVEITGGIAGGRVKPNRSVPMDEKPPLFSRPSRLITVMLTVCVTVLAGIIIVGKDTPPPMDCATGRLKVTGSTAFAPVMQQIARKYESQCPRSTVTVAAQGSEQGVRQLADAGAETGKGTAPAVIAMSDGPKPDGSYPNLRDHRVAVIAFALVANNDVPVTNLTTGQIRAIYRGDIANWDRLGGPDLPILLVSRTADSGTRDIFRRRILGGRGEPAFTSRDCRHKNSPSDRVIRCELDSTAEVLGTVARLPGAIGYSEVRAAASSAGVRTLTIDGQAPAPQAVADANYPFTEIEYAYTSGLPPADSLAASFLNFTLRGVGQDLLTAGGHLPCYTPEGLQRCQEPTAGASK</sequence>
<dbReference type="SUPFAM" id="SSF53850">
    <property type="entry name" value="Periplasmic binding protein-like II"/>
    <property type="match status" value="1"/>
</dbReference>
<dbReference type="EMBL" id="FNVU01000005">
    <property type="protein sequence ID" value="SEG45764.1"/>
    <property type="molecule type" value="Genomic_DNA"/>
</dbReference>
<proteinExistence type="predicted"/>
<dbReference type="Proteomes" id="UP000236754">
    <property type="component" value="Unassembled WGS sequence"/>
</dbReference>
<keyword evidence="2" id="KW-0812">Transmembrane</keyword>
<dbReference type="Gene3D" id="3.40.190.10">
    <property type="entry name" value="Periplasmic binding protein-like II"/>
    <property type="match status" value="2"/>
</dbReference>
<dbReference type="InterPro" id="IPR024370">
    <property type="entry name" value="PBP_domain"/>
</dbReference>
<evidence type="ECO:0000256" key="1">
    <source>
        <dbReference type="ARBA" id="ARBA00022729"/>
    </source>
</evidence>
<organism evidence="4 5">
    <name type="scientific">Actinacidiphila yanglinensis</name>
    <dbReference type="NCBI Taxonomy" id="310779"/>
    <lineage>
        <taxon>Bacteria</taxon>
        <taxon>Bacillati</taxon>
        <taxon>Actinomycetota</taxon>
        <taxon>Actinomycetes</taxon>
        <taxon>Kitasatosporales</taxon>
        <taxon>Streptomycetaceae</taxon>
        <taxon>Actinacidiphila</taxon>
    </lineage>
</organism>
<dbReference type="RefSeq" id="WP_235032064.1">
    <property type="nucleotide sequence ID" value="NZ_FNVU01000005.1"/>
</dbReference>
<dbReference type="InterPro" id="IPR050811">
    <property type="entry name" value="Phosphate_ABC_transporter"/>
</dbReference>
<evidence type="ECO:0000313" key="5">
    <source>
        <dbReference type="Proteomes" id="UP000236754"/>
    </source>
</evidence>
<protein>
    <submittedName>
        <fullName evidence="4">Phosphate ABC transporter substrate-binding protein, PhoT family</fullName>
    </submittedName>
</protein>
<accession>A0A1H6AC53</accession>
<dbReference type="PANTHER" id="PTHR30570:SF1">
    <property type="entry name" value="PHOSPHATE-BINDING PROTEIN PSTS"/>
    <property type="match status" value="1"/>
</dbReference>
<evidence type="ECO:0000256" key="2">
    <source>
        <dbReference type="SAM" id="Phobius"/>
    </source>
</evidence>
<keyword evidence="5" id="KW-1185">Reference proteome</keyword>
<dbReference type="AlphaFoldDB" id="A0A1H6AC53"/>
<evidence type="ECO:0000313" key="4">
    <source>
        <dbReference type="EMBL" id="SEG45764.1"/>
    </source>
</evidence>
<feature type="domain" description="PBP" evidence="3">
    <location>
        <begin position="230"/>
        <end position="483"/>
    </location>
</feature>
<keyword evidence="2" id="KW-0472">Membrane</keyword>
<keyword evidence="2" id="KW-1133">Transmembrane helix</keyword>
<feature type="transmembrane region" description="Helical" evidence="2">
    <location>
        <begin position="201"/>
        <end position="220"/>
    </location>
</feature>
<name>A0A1H6AC53_9ACTN</name>
<evidence type="ECO:0000259" key="3">
    <source>
        <dbReference type="Pfam" id="PF12849"/>
    </source>
</evidence>
<gene>
    <name evidence="4" type="ORF">SAMN05216223_105282</name>
</gene>
<reference evidence="4 5" key="1">
    <citation type="submission" date="2016-10" db="EMBL/GenBank/DDBJ databases">
        <authorList>
            <person name="de Groot N.N."/>
        </authorList>
    </citation>
    <scope>NUCLEOTIDE SEQUENCE [LARGE SCALE GENOMIC DNA]</scope>
    <source>
        <strain evidence="4 5">CGMCC 4.2023</strain>
    </source>
</reference>